<dbReference type="EMBL" id="JABXBU010000003">
    <property type="protein sequence ID" value="KAF8791953.1"/>
    <property type="molecule type" value="Genomic_DNA"/>
</dbReference>
<comment type="caution">
    <text evidence="2">The sequence shown here is derived from an EMBL/GenBank/DDBJ whole genome shotgun (WGS) entry which is preliminary data.</text>
</comment>
<reference evidence="2" key="2">
    <citation type="submission" date="2020-06" db="EMBL/GenBank/DDBJ databases">
        <authorList>
            <person name="Sheffer M."/>
        </authorList>
    </citation>
    <scope>NUCLEOTIDE SEQUENCE</scope>
</reference>
<dbReference type="AlphaFoldDB" id="A0A8T0FTD7"/>
<evidence type="ECO:0000259" key="1">
    <source>
        <dbReference type="Pfam" id="PF10441"/>
    </source>
</evidence>
<accession>A0A8T0FTD7</accession>
<dbReference type="PANTHER" id="PTHR15682:SF2">
    <property type="entry name" value="UNHEALTHY RIBOSOME BIOGENESIS PROTEIN 2 HOMOLOG"/>
    <property type="match status" value="1"/>
</dbReference>
<gene>
    <name evidence="2" type="ORF">HNY73_003612</name>
</gene>
<evidence type="ECO:0000313" key="2">
    <source>
        <dbReference type="EMBL" id="KAF8791953.1"/>
    </source>
</evidence>
<dbReference type="Proteomes" id="UP000807504">
    <property type="component" value="Unassembled WGS sequence"/>
</dbReference>
<evidence type="ECO:0000313" key="3">
    <source>
        <dbReference type="Proteomes" id="UP000807504"/>
    </source>
</evidence>
<feature type="domain" description="Nucleolar 27S pre-rRNA processing Urb2/Npa2 C-terminal" evidence="1">
    <location>
        <begin position="831"/>
        <end position="1027"/>
    </location>
</feature>
<dbReference type="PANTHER" id="PTHR15682">
    <property type="entry name" value="UNHEALTHY RIBOSOME BIOGENESIS PROTEIN 2 HOMOLOG"/>
    <property type="match status" value="1"/>
</dbReference>
<dbReference type="InterPro" id="IPR052609">
    <property type="entry name" value="Ribosome_Biogenesis_Reg"/>
</dbReference>
<dbReference type="InterPro" id="IPR018849">
    <property type="entry name" value="Urb2/Npa2_C"/>
</dbReference>
<dbReference type="GO" id="GO:0005730">
    <property type="term" value="C:nucleolus"/>
    <property type="evidence" value="ECO:0007669"/>
    <property type="project" value="TreeGrafter"/>
</dbReference>
<organism evidence="2 3">
    <name type="scientific">Argiope bruennichi</name>
    <name type="common">Wasp spider</name>
    <name type="synonym">Aranea bruennichi</name>
    <dbReference type="NCBI Taxonomy" id="94029"/>
    <lineage>
        <taxon>Eukaryota</taxon>
        <taxon>Metazoa</taxon>
        <taxon>Ecdysozoa</taxon>
        <taxon>Arthropoda</taxon>
        <taxon>Chelicerata</taxon>
        <taxon>Arachnida</taxon>
        <taxon>Araneae</taxon>
        <taxon>Araneomorphae</taxon>
        <taxon>Entelegynae</taxon>
        <taxon>Araneoidea</taxon>
        <taxon>Araneidae</taxon>
        <taxon>Argiope</taxon>
    </lineage>
</organism>
<proteinExistence type="predicted"/>
<dbReference type="Pfam" id="PF10441">
    <property type="entry name" value="Urb2"/>
    <property type="match status" value="1"/>
</dbReference>
<keyword evidence="3" id="KW-1185">Reference proteome</keyword>
<protein>
    <submittedName>
        <fullName evidence="2">Unhealthy ribosome biogenesis protein 2 like protein</fullName>
    </submittedName>
</protein>
<sequence length="1029" mass="117589">MPESTVKMTSNKLANDENRSKLMKKVKDISNLLAYMDDDSKVPFISNSLTEIATLVYLASSDKDCSELSEKLIVQICSIVFNFKTKPYDSFLTVNDDAENSEFPNWALLEFFQKMHALLQTSDYVFGTVPGTKACAAFMKRIIFEIFKEKRSDMEPLKILSLFCAMSGVDIPLLVTANSCCDKIFKDAGKKPDINIMSLNYILEGCCGCSHYFNLTTVPDGLLAPSDWLEGLMFVLLDVHHEKNQSTWLKCFRSLLKMSLSVVEKHLTTIIKSTLLKINMDDADSKKDYCDLFIDLISLYSRLHQLPKFFVKLLLALTECIQEGSLGEYICKGQIFPVVLNSVALHSQELPFGQIMEQWKIFSETYTTFGNMTQVFTKGKGAVFFVSQLFATFLMHCKLFDFTVPDAIYEKFGDLILHTRKELKKNISILSDRSKELIECLPLEYLLPGNQVKCIVGLSVLFFLTPESCNSHEARNVAEKIAKLLIAIFDAVRSIWFFDFVNSGFYLREVVNTLERLMTMKAIDETSEWPKLLLHSLVRLILKRRESLIAMENFFSELNVVEETAEFSCLVLLLTLEQVSQIFKKVHLPDDYKESCENLASSLCSSCVKAVKKTEEGYSVSVYCTLIECYAEVIKILTSTSCNIDQKKKERYLKPLPKIITIAKENISNPKNNAYFKFFASICEHSKDIESFIPDDFHLIIWSNVHILFQQQCLNPTALQQSQNILHPVTLQNNEIKLLNSLFTLMSKEDTDKILEELLKQMENIDLVFLNAFTLQMNLNIIKQIIDSDSKRPESSLPTTILVNILSQLCRISLNKSSDTDFHIHMIKIPILQFINFLLKLKKSCIPRQHLVQSLSACRVSKFPKDSNSFSLFLNEFDAVFDVCYSLLVYHSEVVFNATFSFLQTVILLLRSLIAAGSQDHIAKQEKTVHLQIFQAAQNMDRLFTVMSRHKTNFAKLASYLIAEYVDCVQHITLDGNVKDHLLSGMYRLLDLCSEDTLKSVSVNINHSCRDIFINVMKNYKQLKYRGDV</sequence>
<name>A0A8T0FTD7_ARGBR</name>
<reference evidence="2" key="1">
    <citation type="journal article" date="2020" name="bioRxiv">
        <title>Chromosome-level reference genome of the European wasp spider Argiope bruennichi: a resource for studies on range expansion and evolutionary adaptation.</title>
        <authorList>
            <person name="Sheffer M.M."/>
            <person name="Hoppe A."/>
            <person name="Krehenwinkel H."/>
            <person name="Uhl G."/>
            <person name="Kuss A.W."/>
            <person name="Jensen L."/>
            <person name="Jensen C."/>
            <person name="Gillespie R.G."/>
            <person name="Hoff K.J."/>
            <person name="Prost S."/>
        </authorList>
    </citation>
    <scope>NUCLEOTIDE SEQUENCE</scope>
</reference>
<dbReference type="GO" id="GO:0042254">
    <property type="term" value="P:ribosome biogenesis"/>
    <property type="evidence" value="ECO:0007669"/>
    <property type="project" value="TreeGrafter"/>
</dbReference>